<keyword evidence="1" id="KW-0614">Plasmid</keyword>
<dbReference type="KEGG" id="mhey:H2LOC_020960"/>
<dbReference type="AlphaFoldDB" id="A0A6B8KKY3"/>
<sequence>MQNRNLPNVEIRREMERTLILAALVAWTWPVIAADLPTNPAVTQVTIATTICVSGWTKTVRPSAWETARIKIKLIRELELPEELLTDFELDHRIPLALGGAPSDSRNLELQPWDEAGDKDAVEACLSRAVCAGKIGLDEARRRIWGDWRHAGAGCDAGNDGVERSSKPR</sequence>
<dbReference type="RefSeq" id="WP_136498142.1">
    <property type="nucleotide sequence ID" value="NZ_CP046053.1"/>
</dbReference>
<dbReference type="OrthoDB" id="109506at2"/>
<proteinExistence type="predicted"/>
<protein>
    <submittedName>
        <fullName evidence="1">Uncharacterized protein</fullName>
    </submittedName>
</protein>
<accession>A0A6B8KKY3</accession>
<geneLocation type="plasmid" evidence="1">
    <name>unnamed1</name>
</geneLocation>
<keyword evidence="2" id="KW-1185">Reference proteome</keyword>
<organism evidence="1 2">
    <name type="scientific">Methylocystis heyeri</name>
    <dbReference type="NCBI Taxonomy" id="391905"/>
    <lineage>
        <taxon>Bacteria</taxon>
        <taxon>Pseudomonadati</taxon>
        <taxon>Pseudomonadota</taxon>
        <taxon>Alphaproteobacteria</taxon>
        <taxon>Hyphomicrobiales</taxon>
        <taxon>Methylocystaceae</taxon>
        <taxon>Methylocystis</taxon>
    </lineage>
</organism>
<dbReference type="Proteomes" id="UP000309061">
    <property type="component" value="Plasmid unnamed1"/>
</dbReference>
<dbReference type="EMBL" id="CP046053">
    <property type="protein sequence ID" value="QGM48259.1"/>
    <property type="molecule type" value="Genomic_DNA"/>
</dbReference>
<gene>
    <name evidence="1" type="ORF">H2LOC_020960</name>
</gene>
<evidence type="ECO:0000313" key="1">
    <source>
        <dbReference type="EMBL" id="QGM48259.1"/>
    </source>
</evidence>
<reference evidence="1 2" key="1">
    <citation type="submission" date="2019-11" db="EMBL/GenBank/DDBJ databases">
        <title>The genome sequence of Methylocystis heyeri.</title>
        <authorList>
            <person name="Oshkin I.Y."/>
            <person name="Miroshnikov K."/>
            <person name="Dedysh S.N."/>
        </authorList>
    </citation>
    <scope>NUCLEOTIDE SEQUENCE [LARGE SCALE GENOMIC DNA]</scope>
    <source>
        <strain evidence="1 2">H2</strain>
        <plasmid evidence="1 2">unnamed1</plasmid>
    </source>
</reference>
<name>A0A6B8KKY3_9HYPH</name>
<evidence type="ECO:0000313" key="2">
    <source>
        <dbReference type="Proteomes" id="UP000309061"/>
    </source>
</evidence>